<gene>
    <name evidence="1" type="ORF">G7084_00175</name>
</gene>
<protein>
    <submittedName>
        <fullName evidence="1">Uncharacterized protein</fullName>
    </submittedName>
</protein>
<evidence type="ECO:0000313" key="1">
    <source>
        <dbReference type="EMBL" id="QIL49876.1"/>
    </source>
</evidence>
<reference evidence="1 2" key="1">
    <citation type="submission" date="2020-03" db="EMBL/GenBank/DDBJ databases">
        <title>Weissella sp. nov., isolated from Cybister lewisianus.</title>
        <authorList>
            <person name="Hyun D.-W."/>
            <person name="Bae J.-W."/>
        </authorList>
    </citation>
    <scope>NUCLEOTIDE SEQUENCE [LARGE SCALE GENOMIC DNA]</scope>
    <source>
        <strain evidence="1 2">HDW19</strain>
    </source>
</reference>
<dbReference type="AlphaFoldDB" id="A0A6G8AXZ8"/>
<dbReference type="RefSeq" id="WP_166008932.1">
    <property type="nucleotide sequence ID" value="NZ_CP049888.1"/>
</dbReference>
<proteinExistence type="predicted"/>
<sequence>MILEESDAHKIVYAAGKLIDCGYVVKDIGTRQRDPMSGFVYRVTLEKEE</sequence>
<dbReference type="KEGG" id="wco:G7084_00175"/>
<organism evidence="1 2">
    <name type="scientific">Weissella coleopterorum</name>
    <dbReference type="NCBI Taxonomy" id="2714949"/>
    <lineage>
        <taxon>Bacteria</taxon>
        <taxon>Bacillati</taxon>
        <taxon>Bacillota</taxon>
        <taxon>Bacilli</taxon>
        <taxon>Lactobacillales</taxon>
        <taxon>Lactobacillaceae</taxon>
        <taxon>Weissella</taxon>
    </lineage>
</organism>
<dbReference type="EMBL" id="CP049888">
    <property type="protein sequence ID" value="QIL49876.1"/>
    <property type="molecule type" value="Genomic_DNA"/>
</dbReference>
<accession>A0A6G8AXZ8</accession>
<keyword evidence="2" id="KW-1185">Reference proteome</keyword>
<evidence type="ECO:0000313" key="2">
    <source>
        <dbReference type="Proteomes" id="UP000500741"/>
    </source>
</evidence>
<name>A0A6G8AXZ8_9LACO</name>
<dbReference type="Proteomes" id="UP000500741">
    <property type="component" value="Chromosome"/>
</dbReference>